<keyword evidence="1" id="KW-0472">Membrane</keyword>
<keyword evidence="1" id="KW-0812">Transmembrane</keyword>
<feature type="transmembrane region" description="Helical" evidence="1">
    <location>
        <begin position="47"/>
        <end position="65"/>
    </location>
</feature>
<sequence>MDSFLDSALGASALSCVVRFLVFVILGGVVGWLLAGPIRWRHLPASLAVIGICGAWLGAEFAHLFGQAEMGSEQTLLAALLGSVGLAYVWRRHHPEPPDDDGRIAGGGLSA</sequence>
<evidence type="ECO:0000313" key="2">
    <source>
        <dbReference type="EMBL" id="CAJ0864189.1"/>
    </source>
</evidence>
<dbReference type="AlphaFoldDB" id="A0AA48LYQ8"/>
<proteinExistence type="predicted"/>
<evidence type="ECO:0000256" key="1">
    <source>
        <dbReference type="SAM" id="Phobius"/>
    </source>
</evidence>
<name>A0AA48LYQ8_9ZZZZ</name>
<accession>A0AA48LYQ8</accession>
<keyword evidence="1" id="KW-1133">Transmembrane helix</keyword>
<feature type="transmembrane region" description="Helical" evidence="1">
    <location>
        <begin position="12"/>
        <end position="35"/>
    </location>
</feature>
<protein>
    <recommendedName>
        <fullName evidence="3">GlsB/YeaQ/YmgE family stress response membrane protein</fullName>
    </recommendedName>
</protein>
<organism evidence="2">
    <name type="scientific">freshwater sediment metagenome</name>
    <dbReference type="NCBI Taxonomy" id="556182"/>
    <lineage>
        <taxon>unclassified sequences</taxon>
        <taxon>metagenomes</taxon>
        <taxon>ecological metagenomes</taxon>
    </lineage>
</organism>
<dbReference type="EMBL" id="OY288114">
    <property type="protein sequence ID" value="CAJ0864189.1"/>
    <property type="molecule type" value="Genomic_DNA"/>
</dbReference>
<gene>
    <name evidence="2" type="ORF">AMST5_01650</name>
</gene>
<reference evidence="2" key="1">
    <citation type="submission" date="2023-07" db="EMBL/GenBank/DDBJ databases">
        <authorList>
            <person name="Pelsma A.J. K."/>
        </authorList>
    </citation>
    <scope>NUCLEOTIDE SEQUENCE</scope>
</reference>
<evidence type="ECO:0008006" key="3">
    <source>
        <dbReference type="Google" id="ProtNLM"/>
    </source>
</evidence>